<proteinExistence type="predicted"/>
<dbReference type="OrthoDB" id="6623548at2759"/>
<dbReference type="AlphaFoldDB" id="A0A6H5H509"/>
<evidence type="ECO:0008006" key="3">
    <source>
        <dbReference type="Google" id="ProtNLM"/>
    </source>
</evidence>
<reference evidence="1 2" key="1">
    <citation type="submission" date="2020-02" db="EMBL/GenBank/DDBJ databases">
        <authorList>
            <person name="Ferguson B K."/>
        </authorList>
    </citation>
    <scope>NUCLEOTIDE SEQUENCE [LARGE SCALE GENOMIC DNA]</scope>
</reference>
<sequence>MEGKKQKLKPGGWGGEPIEVVRGYKYLGVTMTSSLSLTDHFQDRAMAASMAVNKLWPMMTRSGIAVGVKWRVYDSAAKSVILYTAQVWGYRECSIVERSQYNFIRRLFALPMHTPRYVLKLETGRTSMFLMALPIHVQYILRALALPDGRLPRILAWEGIRQQLPWVVEWRSMARTCGVDLDGAWDPVRLKAEWQRIYEQLRVRERQRWMEGASMSRFHMHYVRIINSHDPPNFNWRLRLTMSALAAERRN</sequence>
<protein>
    <recommendedName>
        <fullName evidence="3">Reverse transcriptase domain-containing protein</fullName>
    </recommendedName>
</protein>
<keyword evidence="2" id="KW-1185">Reference proteome</keyword>
<name>A0A6H5H509_9HEMI</name>
<accession>A0A6H5H509</accession>
<gene>
    <name evidence="1" type="ORF">NTEN_LOCUS15555</name>
</gene>
<dbReference type="EMBL" id="CADCXU010023046">
    <property type="protein sequence ID" value="CAB0010512.1"/>
    <property type="molecule type" value="Genomic_DNA"/>
</dbReference>
<evidence type="ECO:0000313" key="2">
    <source>
        <dbReference type="Proteomes" id="UP000479000"/>
    </source>
</evidence>
<dbReference type="Proteomes" id="UP000479000">
    <property type="component" value="Unassembled WGS sequence"/>
</dbReference>
<evidence type="ECO:0000313" key="1">
    <source>
        <dbReference type="EMBL" id="CAB0010512.1"/>
    </source>
</evidence>
<organism evidence="1 2">
    <name type="scientific">Nesidiocoris tenuis</name>
    <dbReference type="NCBI Taxonomy" id="355587"/>
    <lineage>
        <taxon>Eukaryota</taxon>
        <taxon>Metazoa</taxon>
        <taxon>Ecdysozoa</taxon>
        <taxon>Arthropoda</taxon>
        <taxon>Hexapoda</taxon>
        <taxon>Insecta</taxon>
        <taxon>Pterygota</taxon>
        <taxon>Neoptera</taxon>
        <taxon>Paraneoptera</taxon>
        <taxon>Hemiptera</taxon>
        <taxon>Heteroptera</taxon>
        <taxon>Panheteroptera</taxon>
        <taxon>Cimicomorpha</taxon>
        <taxon>Miridae</taxon>
        <taxon>Dicyphina</taxon>
        <taxon>Nesidiocoris</taxon>
    </lineage>
</organism>